<organism evidence="1 2">
    <name type="scientific">Chlorobaculum limnaeum</name>
    <dbReference type="NCBI Taxonomy" id="274537"/>
    <lineage>
        <taxon>Bacteria</taxon>
        <taxon>Pseudomonadati</taxon>
        <taxon>Chlorobiota</taxon>
        <taxon>Chlorobiia</taxon>
        <taxon>Chlorobiales</taxon>
        <taxon>Chlorobiaceae</taxon>
        <taxon>Chlorobaculum</taxon>
    </lineage>
</organism>
<evidence type="ECO:0000313" key="2">
    <source>
        <dbReference type="Proteomes" id="UP000095185"/>
    </source>
</evidence>
<dbReference type="Proteomes" id="UP000095185">
    <property type="component" value="Chromosome"/>
</dbReference>
<sequence length="156" mass="17427">MPFTVTIDVSKQFETSASPEQVFELLADVPRSASHFPDVEKLEPLGGNTFRWITERIAIGDHTLQQTIYACAYRSDRAAMSVSWTPVEGEGNARVEGGWRIEPARTGTKVQLHTKGALEVDLPGFLQFLLSPLIELAFTQKIDRYISNLQEAFEKG</sequence>
<keyword evidence="2" id="KW-1185">Reference proteome</keyword>
<proteinExistence type="predicted"/>
<dbReference type="EMBL" id="CP017305">
    <property type="protein sequence ID" value="AOS84460.1"/>
    <property type="molecule type" value="Genomic_DNA"/>
</dbReference>
<dbReference type="RefSeq" id="WP_069810652.1">
    <property type="nucleotide sequence ID" value="NZ_CP017305.1"/>
</dbReference>
<dbReference type="InterPro" id="IPR019587">
    <property type="entry name" value="Polyketide_cyclase/dehydratase"/>
</dbReference>
<protein>
    <recommendedName>
        <fullName evidence="3">Cyclase</fullName>
    </recommendedName>
</protein>
<name>A0A1D8CZU8_CHLLM</name>
<dbReference type="SUPFAM" id="SSF55961">
    <property type="entry name" value="Bet v1-like"/>
    <property type="match status" value="1"/>
</dbReference>
<dbReference type="KEGG" id="clz:BIU88_10145"/>
<reference evidence="1" key="1">
    <citation type="submission" date="2016-09" db="EMBL/GenBank/DDBJ databases">
        <title>Genome sequence of Chlorobaculum limnaeum.</title>
        <authorList>
            <person name="Liu Z."/>
            <person name="Tank M."/>
            <person name="Bryant D.A."/>
        </authorList>
    </citation>
    <scope>NUCLEOTIDE SEQUENCE [LARGE SCALE GENOMIC DNA]</scope>
    <source>
        <strain evidence="1">DSM 1677</strain>
    </source>
</reference>
<dbReference type="OrthoDB" id="8903592at2"/>
<dbReference type="STRING" id="274537.BIU88_10145"/>
<dbReference type="AlphaFoldDB" id="A0A1D8CZU8"/>
<dbReference type="InterPro" id="IPR023393">
    <property type="entry name" value="START-like_dom_sf"/>
</dbReference>
<accession>A0A1D8CZU8</accession>
<gene>
    <name evidence="1" type="ORF">BIU88_10145</name>
</gene>
<dbReference type="Pfam" id="PF10604">
    <property type="entry name" value="Polyketide_cyc2"/>
    <property type="match status" value="1"/>
</dbReference>
<dbReference type="Gene3D" id="3.30.530.20">
    <property type="match status" value="1"/>
</dbReference>
<evidence type="ECO:0000313" key="1">
    <source>
        <dbReference type="EMBL" id="AOS84460.1"/>
    </source>
</evidence>
<dbReference type="CDD" id="cd07819">
    <property type="entry name" value="SRPBCC_2"/>
    <property type="match status" value="1"/>
</dbReference>
<evidence type="ECO:0008006" key="3">
    <source>
        <dbReference type="Google" id="ProtNLM"/>
    </source>
</evidence>